<feature type="transmembrane region" description="Helical" evidence="6">
    <location>
        <begin position="112"/>
        <end position="133"/>
    </location>
</feature>
<dbReference type="Proteomes" id="UP000515317">
    <property type="component" value="Chromosome"/>
</dbReference>
<feature type="transmembrane region" description="Helical" evidence="6">
    <location>
        <begin position="40"/>
        <end position="64"/>
    </location>
</feature>
<keyword evidence="3 6" id="KW-0812">Transmembrane</keyword>
<reference evidence="7 8" key="1">
    <citation type="submission" date="2020-08" db="EMBL/GenBank/DDBJ databases">
        <title>Genome sequence of Rhizobiales bacterium strain IZ6.</title>
        <authorList>
            <person name="Nakai R."/>
            <person name="Naganuma T."/>
        </authorList>
    </citation>
    <scope>NUCLEOTIDE SEQUENCE [LARGE SCALE GENOMIC DNA]</scope>
    <source>
        <strain evidence="7 8">IZ6</strain>
    </source>
</reference>
<keyword evidence="4 6" id="KW-1133">Transmembrane helix</keyword>
<keyword evidence="2" id="KW-1003">Cell membrane</keyword>
<keyword evidence="5 6" id="KW-0472">Membrane</keyword>
<evidence type="ECO:0000256" key="3">
    <source>
        <dbReference type="ARBA" id="ARBA00022692"/>
    </source>
</evidence>
<organism evidence="7 8">
    <name type="scientific">Terrihabitans soli</name>
    <dbReference type="NCBI Taxonomy" id="708113"/>
    <lineage>
        <taxon>Bacteria</taxon>
        <taxon>Pseudomonadati</taxon>
        <taxon>Pseudomonadota</taxon>
        <taxon>Alphaproteobacteria</taxon>
        <taxon>Hyphomicrobiales</taxon>
        <taxon>Terrihabitans</taxon>
    </lineage>
</organism>
<protein>
    <submittedName>
        <fullName evidence="7">Lysine transporter LysE</fullName>
    </submittedName>
</protein>
<accession>A0A6S6QQH6</accession>
<dbReference type="GO" id="GO:0015171">
    <property type="term" value="F:amino acid transmembrane transporter activity"/>
    <property type="evidence" value="ECO:0007669"/>
    <property type="project" value="TreeGrafter"/>
</dbReference>
<dbReference type="RefSeq" id="WP_222876863.1">
    <property type="nucleotide sequence ID" value="NZ_AP023361.1"/>
</dbReference>
<sequence>MSWHTYLLFVGASFLLSISPGPDMIYLLSRCVAQGPRAGVAASLGINLGCYVHLLAAITGLSAILMTSALAFTIVKWAGAAYLIYLGISALLDRSNVQLTSSKLRGRSTRAIFLQGFISDVLNPKVAVFFLALLPQFVDQQAGNVIGQLLILGLTVNCIGLAVNLAMVALSGRISAKLREDELMAARLRKLMGVMFIGLGAKLAAERA</sequence>
<dbReference type="AlphaFoldDB" id="A0A6S6QQH6"/>
<name>A0A6S6QQH6_9HYPH</name>
<dbReference type="EMBL" id="AP023361">
    <property type="protein sequence ID" value="BCJ90217.1"/>
    <property type="molecule type" value="Genomic_DNA"/>
</dbReference>
<evidence type="ECO:0000256" key="6">
    <source>
        <dbReference type="SAM" id="Phobius"/>
    </source>
</evidence>
<feature type="transmembrane region" description="Helical" evidence="6">
    <location>
        <begin position="145"/>
        <end position="167"/>
    </location>
</feature>
<comment type="subcellular location">
    <subcellularLocation>
        <location evidence="1">Cell membrane</location>
        <topology evidence="1">Multi-pass membrane protein</topology>
    </subcellularLocation>
</comment>
<dbReference type="InterPro" id="IPR001123">
    <property type="entry name" value="LeuE-type"/>
</dbReference>
<feature type="transmembrane region" description="Helical" evidence="6">
    <location>
        <begin position="70"/>
        <end position="92"/>
    </location>
</feature>
<dbReference type="PIRSF" id="PIRSF006324">
    <property type="entry name" value="LeuE"/>
    <property type="match status" value="1"/>
</dbReference>
<proteinExistence type="predicted"/>
<dbReference type="KEGG" id="tso:IZ6_09520"/>
<feature type="transmembrane region" description="Helical" evidence="6">
    <location>
        <begin position="6"/>
        <end position="28"/>
    </location>
</feature>
<evidence type="ECO:0000256" key="4">
    <source>
        <dbReference type="ARBA" id="ARBA00022989"/>
    </source>
</evidence>
<evidence type="ECO:0000256" key="2">
    <source>
        <dbReference type="ARBA" id="ARBA00022475"/>
    </source>
</evidence>
<evidence type="ECO:0000256" key="1">
    <source>
        <dbReference type="ARBA" id="ARBA00004651"/>
    </source>
</evidence>
<keyword evidence="8" id="KW-1185">Reference proteome</keyword>
<evidence type="ECO:0000313" key="8">
    <source>
        <dbReference type="Proteomes" id="UP000515317"/>
    </source>
</evidence>
<dbReference type="Pfam" id="PF01810">
    <property type="entry name" value="LysE"/>
    <property type="match status" value="1"/>
</dbReference>
<evidence type="ECO:0000313" key="7">
    <source>
        <dbReference type="EMBL" id="BCJ90217.1"/>
    </source>
</evidence>
<dbReference type="GO" id="GO:0005886">
    <property type="term" value="C:plasma membrane"/>
    <property type="evidence" value="ECO:0007669"/>
    <property type="project" value="UniProtKB-SubCell"/>
</dbReference>
<dbReference type="PANTHER" id="PTHR30086">
    <property type="entry name" value="ARGININE EXPORTER PROTEIN ARGO"/>
    <property type="match status" value="1"/>
</dbReference>
<gene>
    <name evidence="7" type="ORF">IZ6_09520</name>
</gene>
<dbReference type="PANTHER" id="PTHR30086:SF20">
    <property type="entry name" value="ARGININE EXPORTER PROTEIN ARGO-RELATED"/>
    <property type="match status" value="1"/>
</dbReference>
<evidence type="ECO:0000256" key="5">
    <source>
        <dbReference type="ARBA" id="ARBA00023136"/>
    </source>
</evidence>